<sequence length="134" mass="14118">MLAEILAVLAVVLAALACVLAALALRRAPSRATGDGVEALPEDVHGLRQEVAALKAENADALRHLSVVRYDAFGDVGGHLSWSLAVLDDAGNGVVLTSIHGRSEARTYAKSVAGWTCEQQLSPEEEEAIEHARP</sequence>
<gene>
    <name evidence="1" type="ORF">SFC79_06940</name>
</gene>
<dbReference type="Proteomes" id="UP001291999">
    <property type="component" value="Unassembled WGS sequence"/>
</dbReference>
<keyword evidence="2" id="KW-1185">Reference proteome</keyword>
<evidence type="ECO:0000313" key="1">
    <source>
        <dbReference type="EMBL" id="MDZ5661497.1"/>
    </source>
</evidence>
<comment type="caution">
    <text evidence="1">The sequence shown here is derived from an EMBL/GenBank/DDBJ whole genome shotgun (WGS) entry which is preliminary data.</text>
</comment>
<name>A0ABU5K953_9ACTN</name>
<dbReference type="Pfam" id="PF14584">
    <property type="entry name" value="DUF4446"/>
    <property type="match status" value="1"/>
</dbReference>
<dbReference type="RefSeq" id="WP_322423763.1">
    <property type="nucleotide sequence ID" value="NZ_JAXQPW010000001.1"/>
</dbReference>
<organism evidence="1 2">
    <name type="scientific">Nocardioides renjunii</name>
    <dbReference type="NCBI Taxonomy" id="3095075"/>
    <lineage>
        <taxon>Bacteria</taxon>
        <taxon>Bacillati</taxon>
        <taxon>Actinomycetota</taxon>
        <taxon>Actinomycetes</taxon>
        <taxon>Propionibacteriales</taxon>
        <taxon>Nocardioidaceae</taxon>
        <taxon>Nocardioides</taxon>
    </lineage>
</organism>
<proteinExistence type="predicted"/>
<protein>
    <submittedName>
        <fullName evidence="1">DUF4446 family protein</fullName>
    </submittedName>
</protein>
<accession>A0ABU5K953</accession>
<evidence type="ECO:0000313" key="2">
    <source>
        <dbReference type="Proteomes" id="UP001291999"/>
    </source>
</evidence>
<dbReference type="EMBL" id="JAXQPW010000001">
    <property type="protein sequence ID" value="MDZ5661497.1"/>
    <property type="molecule type" value="Genomic_DNA"/>
</dbReference>
<reference evidence="1 2" key="1">
    <citation type="submission" date="2023-11" db="EMBL/GenBank/DDBJ databases">
        <title>Novel species in genus Nocardioides.</title>
        <authorList>
            <person name="Zhou H."/>
        </authorList>
    </citation>
    <scope>NUCLEOTIDE SEQUENCE [LARGE SCALE GENOMIC DNA]</scope>
    <source>
        <strain evidence="1 2">S-58</strain>
    </source>
</reference>
<dbReference type="InterPro" id="IPR027981">
    <property type="entry name" value="DUF4446"/>
</dbReference>